<dbReference type="PANTHER" id="PTHR36449:SF1">
    <property type="entry name" value="ACETYLTRANSFERASE"/>
    <property type="match status" value="1"/>
</dbReference>
<name>A0ABX7L511_9BACL</name>
<proteinExistence type="predicted"/>
<accession>A0ABX7L511</accession>
<dbReference type="Proteomes" id="UP000663452">
    <property type="component" value="Chromosome"/>
</dbReference>
<dbReference type="PANTHER" id="PTHR36449">
    <property type="entry name" value="ACETYLTRANSFERASE-RELATED"/>
    <property type="match status" value="1"/>
</dbReference>
<gene>
    <name evidence="3" type="ORF">JRJ22_15060</name>
</gene>
<dbReference type="EMBL" id="CP070969">
    <property type="protein sequence ID" value="QSF42636.1"/>
    <property type="molecule type" value="Genomic_DNA"/>
</dbReference>
<keyword evidence="4" id="KW-1185">Reference proteome</keyword>
<keyword evidence="2" id="KW-0012">Acyltransferase</keyword>
<evidence type="ECO:0000256" key="1">
    <source>
        <dbReference type="ARBA" id="ARBA00022679"/>
    </source>
</evidence>
<reference evidence="3 4" key="1">
    <citation type="submission" date="2021-02" db="EMBL/GenBank/DDBJ databases">
        <title>Paenibacillus tianjinensis sp. nov.</title>
        <authorList>
            <person name="Liu H."/>
        </authorList>
    </citation>
    <scope>NUCLEOTIDE SEQUENCE [LARGE SCALE GENOMIC DNA]</scope>
    <source>
        <strain evidence="3 4">TB2019</strain>
    </source>
</reference>
<keyword evidence="1" id="KW-0808">Transferase</keyword>
<evidence type="ECO:0008006" key="5">
    <source>
        <dbReference type="Google" id="ProtNLM"/>
    </source>
</evidence>
<dbReference type="Gene3D" id="3.40.630.30">
    <property type="match status" value="1"/>
</dbReference>
<protein>
    <recommendedName>
        <fullName evidence="5">N-acetyltransferase domain-containing protein</fullName>
    </recommendedName>
</protein>
<sequence>MKGFVEVPLLDMIQQLGEEQTKQILSDFSCPKGEDVEYFLKSRAIEFAKQSITQTQLVFLQYKQEVRLAGYYSLTTKSISVKDSGLSKSLRKRISKFGTRDTSNKGYVIPAPLIAQLGKNFTDKLNEQLSGAELLKMALDRIAAAQFYLGGKIVYIECENEPRLLEFYTQNGFVQFAERDKEPNEDGIIKGDFLVQLLKVHNPSRV</sequence>
<organism evidence="3 4">
    <name type="scientific">Paenibacillus tianjinensis</name>
    <dbReference type="NCBI Taxonomy" id="2810347"/>
    <lineage>
        <taxon>Bacteria</taxon>
        <taxon>Bacillati</taxon>
        <taxon>Bacillota</taxon>
        <taxon>Bacilli</taxon>
        <taxon>Bacillales</taxon>
        <taxon>Paenibacillaceae</taxon>
        <taxon>Paenibacillus</taxon>
    </lineage>
</organism>
<evidence type="ECO:0000313" key="4">
    <source>
        <dbReference type="Proteomes" id="UP000663452"/>
    </source>
</evidence>
<evidence type="ECO:0000313" key="3">
    <source>
        <dbReference type="EMBL" id="QSF42636.1"/>
    </source>
</evidence>
<evidence type="ECO:0000256" key="2">
    <source>
        <dbReference type="ARBA" id="ARBA00023315"/>
    </source>
</evidence>
<dbReference type="RefSeq" id="WP_206100325.1">
    <property type="nucleotide sequence ID" value="NZ_CP070969.1"/>
</dbReference>